<dbReference type="PATRIC" id="fig|1346791.3.peg.4424"/>
<dbReference type="GO" id="GO:0009279">
    <property type="term" value="C:cell outer membrane"/>
    <property type="evidence" value="ECO:0007669"/>
    <property type="project" value="UniProtKB-SubCell"/>
</dbReference>
<keyword evidence="4 8" id="KW-0812">Transmembrane</keyword>
<sequence>MTSLFRGASRAAMILALAAPAAAFAGTISGTVTDGTGTRALQSTQLRIIELGRVAEAGKDGSYRFPEVPAGTYTIEARYVGADVVQRSVTVPESGDVDADIRIGSNIDASIIVIGQVANMTSALSRQRAADGVESVLTRDAVGQFPDQNVAESLRRLPGINVLNDQGEGRFVSVRGLDPELNSTAVNGVRLPAPESDVRSVALDVISSDSIESIEVKKSLTPDMDADTIGASIEINTTSAFERSKNLLTLKGEGSYNNYSEFLTPKGSVDFSQRVSDNFGISGGISYYQRRFETDNVEADGWDEDDGLITTEELNYRDYDVERRRTSANLNLDFRAGASTKLYARGIYSQFDDHEYRRETSLKLEDAGEISGSGADIDYSDEDGELSVQRSIKDRFERQRIRSLVLGGTTDTDGWHAKYSVSYAKSSERENGSIDPGNFERTFEDGGLTIGLDFADPRKPLYSVGGRPGAIADFSDPSEYELDSVQLTTLSDSRDREWAAKFDLGHEFAMDGGTFTVQAGAKARWRDKSYNLETEYWENDDLTLADVLGRQTYRITDISPVVGKHAVRSFFDANRSAFELNEFDTLLDSTLDDYSVSEDITAGYLLGRWDSATLRVIGGVRYEHTKNDIRASTVTTIEEDGTLPDGTTADEDIILITPNQFKRSYGDWLPSLTIRWEPQHDLVLRAAGYKSLVRPKLSKLAPHFTIEQNDDDEREGEFGNPDLKPYQAWNFDAGIEYYLPGNGALSAGFFYKSVKNFIVDVNLDEPGEYRGIAYDEATIPVNGDTAKIWGLELSYAQPLRFLPAPLDGLLVQTNYTYTDATGKVPNDGDASDLRKIDLPAASKHTFNVALGYEKGPVSLRVAGTYRSKYLDELGDVAAEDRIVDNHFQLDLSAKYDVTKNIQVFYEWVNINNAKYFAYNTVGDRRNLLQFEEYSWTMKFGARVKF</sequence>
<evidence type="ECO:0000259" key="12">
    <source>
        <dbReference type="Pfam" id="PF07715"/>
    </source>
</evidence>
<dbReference type="Gene3D" id="2.40.170.20">
    <property type="entry name" value="TonB-dependent receptor, beta-barrel domain"/>
    <property type="match status" value="1"/>
</dbReference>
<dbReference type="eggNOG" id="COG4771">
    <property type="taxonomic scope" value="Bacteria"/>
</dbReference>
<evidence type="ECO:0008006" key="15">
    <source>
        <dbReference type="Google" id="ProtNLM"/>
    </source>
</evidence>
<evidence type="ECO:0000256" key="3">
    <source>
        <dbReference type="ARBA" id="ARBA00022452"/>
    </source>
</evidence>
<keyword evidence="14" id="KW-1185">Reference proteome</keyword>
<keyword evidence="3 8" id="KW-1134">Transmembrane beta strand</keyword>
<feature type="domain" description="TonB-dependent receptor-like beta-barrel" evidence="11">
    <location>
        <begin position="469"/>
        <end position="904"/>
    </location>
</feature>
<evidence type="ECO:0000259" key="11">
    <source>
        <dbReference type="Pfam" id="PF00593"/>
    </source>
</evidence>
<dbReference type="eggNOG" id="COG1629">
    <property type="taxonomic scope" value="Bacteria"/>
</dbReference>
<dbReference type="PANTHER" id="PTHR40980:SF4">
    <property type="entry name" value="TONB-DEPENDENT RECEPTOR-LIKE BETA-BARREL DOMAIN-CONTAINING PROTEIN"/>
    <property type="match status" value="1"/>
</dbReference>
<evidence type="ECO:0000256" key="7">
    <source>
        <dbReference type="ARBA" id="ARBA00023237"/>
    </source>
</evidence>
<evidence type="ECO:0000256" key="6">
    <source>
        <dbReference type="ARBA" id="ARBA00023136"/>
    </source>
</evidence>
<evidence type="ECO:0000256" key="1">
    <source>
        <dbReference type="ARBA" id="ARBA00004571"/>
    </source>
</evidence>
<dbReference type="InterPro" id="IPR010104">
    <property type="entry name" value="TonB_rcpt_bac"/>
</dbReference>
<feature type="chain" id="PRO_5004577732" description="TonB-dependent receptor" evidence="10">
    <location>
        <begin position="26"/>
        <end position="945"/>
    </location>
</feature>
<name>T0IYM3_9SPHN</name>
<keyword evidence="2 8" id="KW-0813">Transport</keyword>
<dbReference type="InterPro" id="IPR039426">
    <property type="entry name" value="TonB-dep_rcpt-like"/>
</dbReference>
<dbReference type="Pfam" id="PF13620">
    <property type="entry name" value="CarboxypepD_reg"/>
    <property type="match status" value="1"/>
</dbReference>
<dbReference type="RefSeq" id="WP_021320034.1">
    <property type="nucleotide sequence ID" value="NZ_AUWY01000136.1"/>
</dbReference>
<evidence type="ECO:0000256" key="2">
    <source>
        <dbReference type="ARBA" id="ARBA00022448"/>
    </source>
</evidence>
<dbReference type="NCBIfam" id="TIGR01782">
    <property type="entry name" value="TonB-Xanth-Caul"/>
    <property type="match status" value="1"/>
</dbReference>
<dbReference type="AlphaFoldDB" id="T0IYM3"/>
<dbReference type="Gene3D" id="2.170.130.10">
    <property type="entry name" value="TonB-dependent receptor, plug domain"/>
    <property type="match status" value="1"/>
</dbReference>
<dbReference type="InterPro" id="IPR036942">
    <property type="entry name" value="Beta-barrel_TonB_sf"/>
</dbReference>
<evidence type="ECO:0000256" key="9">
    <source>
        <dbReference type="RuleBase" id="RU003357"/>
    </source>
</evidence>
<comment type="similarity">
    <text evidence="8 9">Belongs to the TonB-dependent receptor family.</text>
</comment>
<dbReference type="SUPFAM" id="SSF56935">
    <property type="entry name" value="Porins"/>
    <property type="match status" value="1"/>
</dbReference>
<evidence type="ECO:0000256" key="10">
    <source>
        <dbReference type="SAM" id="SignalP"/>
    </source>
</evidence>
<dbReference type="GO" id="GO:0030246">
    <property type="term" value="F:carbohydrate binding"/>
    <property type="evidence" value="ECO:0007669"/>
    <property type="project" value="InterPro"/>
</dbReference>
<dbReference type="InterPro" id="IPR037066">
    <property type="entry name" value="Plug_dom_sf"/>
</dbReference>
<protein>
    <recommendedName>
        <fullName evidence="15">TonB-dependent receptor</fullName>
    </recommendedName>
</protein>
<dbReference type="Pfam" id="PF07715">
    <property type="entry name" value="Plug"/>
    <property type="match status" value="1"/>
</dbReference>
<dbReference type="EMBL" id="AUWY01000136">
    <property type="protein sequence ID" value="EQB29632.1"/>
    <property type="molecule type" value="Genomic_DNA"/>
</dbReference>
<evidence type="ECO:0000256" key="8">
    <source>
        <dbReference type="PROSITE-ProRule" id="PRU01360"/>
    </source>
</evidence>
<keyword evidence="5 9" id="KW-0798">TonB box</keyword>
<organism evidence="13 14">
    <name type="scientific">Sphingobium ummariense RL-3</name>
    <dbReference type="NCBI Taxonomy" id="1346791"/>
    <lineage>
        <taxon>Bacteria</taxon>
        <taxon>Pseudomonadati</taxon>
        <taxon>Pseudomonadota</taxon>
        <taxon>Alphaproteobacteria</taxon>
        <taxon>Sphingomonadales</taxon>
        <taxon>Sphingomonadaceae</taxon>
        <taxon>Sphingobium</taxon>
    </lineage>
</organism>
<dbReference type="InterPro" id="IPR012910">
    <property type="entry name" value="Plug_dom"/>
</dbReference>
<dbReference type="InterPro" id="IPR000531">
    <property type="entry name" value="Beta-barrel_TonB"/>
</dbReference>
<accession>T0IYM3</accession>
<dbReference type="Pfam" id="PF00593">
    <property type="entry name" value="TonB_dep_Rec_b-barrel"/>
    <property type="match status" value="1"/>
</dbReference>
<comment type="subcellular location">
    <subcellularLocation>
        <location evidence="1 8">Cell outer membrane</location>
        <topology evidence="1 8">Multi-pass membrane protein</topology>
    </subcellularLocation>
</comment>
<keyword evidence="6 8" id="KW-0472">Membrane</keyword>
<feature type="signal peptide" evidence="10">
    <location>
        <begin position="1"/>
        <end position="25"/>
    </location>
</feature>
<dbReference type="InterPro" id="IPR013784">
    <property type="entry name" value="Carb-bd-like_fold"/>
</dbReference>
<evidence type="ECO:0000256" key="5">
    <source>
        <dbReference type="ARBA" id="ARBA00023077"/>
    </source>
</evidence>
<gene>
    <name evidence="13" type="ORF">M529_22915</name>
</gene>
<dbReference type="Proteomes" id="UP000015523">
    <property type="component" value="Unassembled WGS sequence"/>
</dbReference>
<proteinExistence type="inferred from homology"/>
<evidence type="ECO:0000256" key="4">
    <source>
        <dbReference type="ARBA" id="ARBA00022692"/>
    </source>
</evidence>
<keyword evidence="10" id="KW-0732">Signal</keyword>
<dbReference type="PROSITE" id="PS52016">
    <property type="entry name" value="TONB_DEPENDENT_REC_3"/>
    <property type="match status" value="1"/>
</dbReference>
<comment type="caution">
    <text evidence="13">The sequence shown here is derived from an EMBL/GenBank/DDBJ whole genome shotgun (WGS) entry which is preliminary data.</text>
</comment>
<dbReference type="OrthoDB" id="5476657at2"/>
<feature type="domain" description="TonB-dependent receptor plug" evidence="12">
    <location>
        <begin position="128"/>
        <end position="230"/>
    </location>
</feature>
<dbReference type="SUPFAM" id="SSF49452">
    <property type="entry name" value="Starch-binding domain-like"/>
    <property type="match status" value="1"/>
</dbReference>
<evidence type="ECO:0000313" key="13">
    <source>
        <dbReference type="EMBL" id="EQB29632.1"/>
    </source>
</evidence>
<reference evidence="13 14" key="1">
    <citation type="journal article" date="2013" name="Genome Announc.">
        <title>Draft Genome Sequence of Sphingobium ummariense Strain RL-3, a Hexachlorocyclohexane-Degrading Bacterium.</title>
        <authorList>
            <person name="Kohli P."/>
            <person name="Dua A."/>
            <person name="Sangwan N."/>
            <person name="Oldach P."/>
            <person name="Khurana J.P."/>
            <person name="Lal R."/>
        </authorList>
    </citation>
    <scope>NUCLEOTIDE SEQUENCE [LARGE SCALE GENOMIC DNA]</scope>
    <source>
        <strain evidence="13 14">RL-3</strain>
    </source>
</reference>
<dbReference type="STRING" id="1346791.M529_22915"/>
<dbReference type="CDD" id="cd01347">
    <property type="entry name" value="ligand_gated_channel"/>
    <property type="match status" value="1"/>
</dbReference>
<keyword evidence="7 8" id="KW-0998">Cell outer membrane</keyword>
<evidence type="ECO:0000313" key="14">
    <source>
        <dbReference type="Proteomes" id="UP000015523"/>
    </source>
</evidence>
<dbReference type="Gene3D" id="2.60.40.1120">
    <property type="entry name" value="Carboxypeptidase-like, regulatory domain"/>
    <property type="match status" value="1"/>
</dbReference>
<dbReference type="PANTHER" id="PTHR40980">
    <property type="entry name" value="PLUG DOMAIN-CONTAINING PROTEIN"/>
    <property type="match status" value="1"/>
</dbReference>